<comment type="caution">
    <text evidence="3">The sequence shown here is derived from an EMBL/GenBank/DDBJ whole genome shotgun (WGS) entry which is preliminary data.</text>
</comment>
<feature type="transmembrane region" description="Helical" evidence="1">
    <location>
        <begin position="50"/>
        <end position="83"/>
    </location>
</feature>
<dbReference type="Proteomes" id="UP000318102">
    <property type="component" value="Unassembled WGS sequence"/>
</dbReference>
<feature type="transmembrane region" description="Helical" evidence="1">
    <location>
        <begin position="7"/>
        <end position="38"/>
    </location>
</feature>
<name>A0A559IHA2_9BACL</name>
<dbReference type="OrthoDB" id="2660937at2"/>
<evidence type="ECO:0000313" key="3">
    <source>
        <dbReference type="EMBL" id="TVX87049.1"/>
    </source>
</evidence>
<proteinExistence type="predicted"/>
<evidence type="ECO:0000256" key="1">
    <source>
        <dbReference type="SAM" id="Phobius"/>
    </source>
</evidence>
<dbReference type="RefSeq" id="WP_144993755.1">
    <property type="nucleotide sequence ID" value="NZ_VNJK01000004.1"/>
</dbReference>
<evidence type="ECO:0000313" key="4">
    <source>
        <dbReference type="Proteomes" id="UP000318102"/>
    </source>
</evidence>
<keyword evidence="1" id="KW-1133">Transmembrane helix</keyword>
<dbReference type="Pfam" id="PF09922">
    <property type="entry name" value="LiaF-like_C"/>
    <property type="match status" value="1"/>
</dbReference>
<keyword evidence="1" id="KW-0472">Membrane</keyword>
<sequence>MKTDNRILAYVLIFAGIIILIGKFLTFGTFLALVMIIFGVRKVRTMDVKIGYTLIAIGGAILLLEHLALFIGIVLLSLGVFYFRMRAVQRHEQMMKRHSFASSLKWDRVPFHLQSQSLWHVIGESDIDLSLAMLDEPETPLFFQGVMGDVDITIPDHIGVEIEATVLFGHIDVEHDKETGFFNKWTWRSPHYELTEQKVKLNLSYIVGDIDIRIH</sequence>
<dbReference type="EMBL" id="VNJK01000004">
    <property type="protein sequence ID" value="TVX87049.1"/>
    <property type="molecule type" value="Genomic_DNA"/>
</dbReference>
<dbReference type="InterPro" id="IPR047793">
    <property type="entry name" value="LiaF_C"/>
</dbReference>
<dbReference type="AlphaFoldDB" id="A0A559IHA2"/>
<organism evidence="3 4">
    <name type="scientific">Paenibacillus agilis</name>
    <dbReference type="NCBI Taxonomy" id="3020863"/>
    <lineage>
        <taxon>Bacteria</taxon>
        <taxon>Bacillati</taxon>
        <taxon>Bacillota</taxon>
        <taxon>Bacilli</taxon>
        <taxon>Bacillales</taxon>
        <taxon>Paenibacillaceae</taxon>
        <taxon>Paenibacillus</taxon>
    </lineage>
</organism>
<feature type="domain" description="Cell wall-active antibiotics response LiaF-like C-terminal" evidence="2">
    <location>
        <begin position="104"/>
        <end position="212"/>
    </location>
</feature>
<keyword evidence="1" id="KW-0812">Transmembrane</keyword>
<evidence type="ECO:0000259" key="2">
    <source>
        <dbReference type="Pfam" id="PF09922"/>
    </source>
</evidence>
<gene>
    <name evidence="3" type="ORF">FPZ44_21325</name>
</gene>
<keyword evidence="4" id="KW-1185">Reference proteome</keyword>
<accession>A0A559IHA2</accession>
<dbReference type="InterPro" id="IPR024425">
    <property type="entry name" value="LiaF-like_C"/>
</dbReference>
<reference evidence="3 4" key="1">
    <citation type="submission" date="2019-07" db="EMBL/GenBank/DDBJ databases">
        <authorList>
            <person name="Kim J."/>
        </authorList>
    </citation>
    <scope>NUCLEOTIDE SEQUENCE [LARGE SCALE GENOMIC DNA]</scope>
    <source>
        <strain evidence="3 4">N4</strain>
    </source>
</reference>
<dbReference type="NCBIfam" id="NF040535">
    <property type="entry name" value="LiaF_C_term"/>
    <property type="match status" value="1"/>
</dbReference>
<protein>
    <recommendedName>
        <fullName evidence="2">Cell wall-active antibiotics response LiaF-like C-terminal domain-containing protein</fullName>
    </recommendedName>
</protein>